<dbReference type="EMBL" id="JAGEPF010000007">
    <property type="protein sequence ID" value="MBO2458313.1"/>
    <property type="molecule type" value="Genomic_DNA"/>
</dbReference>
<name>A0ABS3RP38_9ACTN</name>
<evidence type="ECO:0000313" key="1">
    <source>
        <dbReference type="EMBL" id="MBO2458313.1"/>
    </source>
</evidence>
<dbReference type="Proteomes" id="UP000680206">
    <property type="component" value="Unassembled WGS sequence"/>
</dbReference>
<reference evidence="1 2" key="1">
    <citation type="submission" date="2021-03" db="EMBL/GenBank/DDBJ databases">
        <title>Actinomadura violae sp. nov., isolated from lichen in Thailand.</title>
        <authorList>
            <person name="Kanchanasin P."/>
            <person name="Saeng-In P."/>
            <person name="Phongsopitanun W."/>
            <person name="Yuki M."/>
            <person name="Kudo T."/>
            <person name="Ohkuma M."/>
            <person name="Tanasupawat S."/>
        </authorList>
    </citation>
    <scope>NUCLEOTIDE SEQUENCE [LARGE SCALE GENOMIC DNA]</scope>
    <source>
        <strain evidence="1 2">LCR2-06</strain>
    </source>
</reference>
<proteinExistence type="predicted"/>
<comment type="caution">
    <text evidence="1">The sequence shown here is derived from an EMBL/GenBank/DDBJ whole genome shotgun (WGS) entry which is preliminary data.</text>
</comment>
<evidence type="ECO:0000313" key="2">
    <source>
        <dbReference type="Proteomes" id="UP000680206"/>
    </source>
</evidence>
<dbReference type="RefSeq" id="WP_208240251.1">
    <property type="nucleotide sequence ID" value="NZ_JAGEPF010000007.1"/>
</dbReference>
<organism evidence="1 2">
    <name type="scientific">Actinomadura violacea</name>
    <dbReference type="NCBI Taxonomy" id="2819934"/>
    <lineage>
        <taxon>Bacteria</taxon>
        <taxon>Bacillati</taxon>
        <taxon>Actinomycetota</taxon>
        <taxon>Actinomycetes</taxon>
        <taxon>Streptosporangiales</taxon>
        <taxon>Thermomonosporaceae</taxon>
        <taxon>Actinomadura</taxon>
    </lineage>
</organism>
<accession>A0ABS3RP38</accession>
<sequence length="149" mass="15913">MRPVFEHTTPPLVRLPLSGITVHTAKGVRGRPAFEVYAGPLLADISVVSSIGGPLVRGAWRGRPPGGRDQWAVAWGQLPAGCSDVDIVFSSAEDGTATSGQKIIIGDVFWVAELGGTHRTVTATCGDGCERIRLRRFRYGTGRNRADVC</sequence>
<protein>
    <submittedName>
        <fullName evidence="1">Uncharacterized protein</fullName>
    </submittedName>
</protein>
<keyword evidence="2" id="KW-1185">Reference proteome</keyword>
<gene>
    <name evidence="1" type="ORF">J4709_12120</name>
</gene>